<dbReference type="Gene3D" id="3.40.50.300">
    <property type="entry name" value="P-loop containing nucleotide triphosphate hydrolases"/>
    <property type="match status" value="1"/>
</dbReference>
<reference evidence="1 2" key="1">
    <citation type="journal article" date="2018" name="G3 (Bethesda)">
        <title>Phylogenetic and Phylogenomic Definition of Rhizopus Species.</title>
        <authorList>
            <person name="Gryganskyi A.P."/>
            <person name="Golan J."/>
            <person name="Dolatabadi S."/>
            <person name="Mondo S."/>
            <person name="Robb S."/>
            <person name="Idnurm A."/>
            <person name="Muszewska A."/>
            <person name="Steczkiewicz K."/>
            <person name="Masonjones S."/>
            <person name="Liao H.L."/>
            <person name="Gajdeczka M.T."/>
            <person name="Anike F."/>
            <person name="Vuek A."/>
            <person name="Anishchenko I.M."/>
            <person name="Voigt K."/>
            <person name="de Hoog G.S."/>
            <person name="Smith M.E."/>
            <person name="Heitman J."/>
            <person name="Vilgalys R."/>
            <person name="Stajich J.E."/>
        </authorList>
    </citation>
    <scope>NUCLEOTIDE SEQUENCE [LARGE SCALE GENOMIC DNA]</scope>
    <source>
        <strain evidence="1 2">LSU 92-RS-03</strain>
    </source>
</reference>
<dbReference type="OrthoDB" id="63533at2759"/>
<dbReference type="SMART" id="SM00175">
    <property type="entry name" value="RAB"/>
    <property type="match status" value="1"/>
</dbReference>
<dbReference type="InterPro" id="IPR001806">
    <property type="entry name" value="Small_GTPase"/>
</dbReference>
<evidence type="ECO:0000313" key="1">
    <source>
        <dbReference type="EMBL" id="RCH83757.1"/>
    </source>
</evidence>
<keyword evidence="2" id="KW-1185">Reference proteome</keyword>
<name>A0A367J1E3_RHIST</name>
<dbReference type="SUPFAM" id="SSF52540">
    <property type="entry name" value="P-loop containing nucleoside triphosphate hydrolases"/>
    <property type="match status" value="1"/>
</dbReference>
<dbReference type="GO" id="GO:0003924">
    <property type="term" value="F:GTPase activity"/>
    <property type="evidence" value="ECO:0007669"/>
    <property type="project" value="InterPro"/>
</dbReference>
<dbReference type="PRINTS" id="PR00449">
    <property type="entry name" value="RASTRNSFRMNG"/>
</dbReference>
<sequence length="95" mass="10587">SSFTGAKRWVNELPADVMVTLVGNKVDVENRQVSADEIREYVNEKNLLYTETSARFGTNIDHVFNEIAKNVPLKDQARAQKIDVKSNGQISSCAC</sequence>
<dbReference type="EMBL" id="PJQM01004646">
    <property type="protein sequence ID" value="RCH83757.1"/>
    <property type="molecule type" value="Genomic_DNA"/>
</dbReference>
<protein>
    <submittedName>
        <fullName evidence="1">Ras-protein Rab-5</fullName>
    </submittedName>
</protein>
<evidence type="ECO:0000313" key="2">
    <source>
        <dbReference type="Proteomes" id="UP000253551"/>
    </source>
</evidence>
<dbReference type="PANTHER" id="PTHR47979">
    <property type="entry name" value="DRAB11-RELATED"/>
    <property type="match status" value="1"/>
</dbReference>
<proteinExistence type="predicted"/>
<dbReference type="InterPro" id="IPR050209">
    <property type="entry name" value="Rab_GTPases_membrane_traffic"/>
</dbReference>
<gene>
    <name evidence="1" type="primary">RAB5</name>
    <name evidence="1" type="ORF">CU098_000112</name>
</gene>
<accession>A0A367J1E3</accession>
<dbReference type="Pfam" id="PF00071">
    <property type="entry name" value="Ras"/>
    <property type="match status" value="1"/>
</dbReference>
<dbReference type="GO" id="GO:0005525">
    <property type="term" value="F:GTP binding"/>
    <property type="evidence" value="ECO:0007669"/>
    <property type="project" value="InterPro"/>
</dbReference>
<dbReference type="STRING" id="4846.A0A367J1E3"/>
<dbReference type="PROSITE" id="PS51419">
    <property type="entry name" value="RAB"/>
    <property type="match status" value="1"/>
</dbReference>
<comment type="caution">
    <text evidence="1">The sequence shown here is derived from an EMBL/GenBank/DDBJ whole genome shotgun (WGS) entry which is preliminary data.</text>
</comment>
<organism evidence="1 2">
    <name type="scientific">Rhizopus stolonifer</name>
    <name type="common">Rhizopus nigricans</name>
    <dbReference type="NCBI Taxonomy" id="4846"/>
    <lineage>
        <taxon>Eukaryota</taxon>
        <taxon>Fungi</taxon>
        <taxon>Fungi incertae sedis</taxon>
        <taxon>Mucoromycota</taxon>
        <taxon>Mucoromycotina</taxon>
        <taxon>Mucoromycetes</taxon>
        <taxon>Mucorales</taxon>
        <taxon>Mucorineae</taxon>
        <taxon>Rhizopodaceae</taxon>
        <taxon>Rhizopus</taxon>
    </lineage>
</organism>
<feature type="non-terminal residue" evidence="1">
    <location>
        <position position="1"/>
    </location>
</feature>
<dbReference type="Proteomes" id="UP000253551">
    <property type="component" value="Unassembled WGS sequence"/>
</dbReference>
<dbReference type="AlphaFoldDB" id="A0A367J1E3"/>
<dbReference type="InterPro" id="IPR027417">
    <property type="entry name" value="P-loop_NTPase"/>
</dbReference>